<dbReference type="GO" id="GO:0042245">
    <property type="term" value="P:RNA repair"/>
    <property type="evidence" value="ECO:0007669"/>
    <property type="project" value="UniProtKB-KW"/>
</dbReference>
<evidence type="ECO:0000256" key="6">
    <source>
        <dbReference type="ARBA" id="ARBA00022723"/>
    </source>
</evidence>
<keyword evidence="7" id="KW-0547">Nucleotide-binding</keyword>
<keyword evidence="5" id="KW-0548">Nucleotidyltransferase</keyword>
<evidence type="ECO:0000256" key="7">
    <source>
        <dbReference type="ARBA" id="ARBA00022741"/>
    </source>
</evidence>
<keyword evidence="4" id="KW-0819">tRNA processing</keyword>
<evidence type="ECO:0000256" key="12">
    <source>
        <dbReference type="ARBA" id="ARBA00022884"/>
    </source>
</evidence>
<feature type="domain" description="tRNA nucleotidyltransferase/poly(A) polymerase RNA and SrmB- binding" evidence="16">
    <location>
        <begin position="154"/>
        <end position="217"/>
    </location>
</feature>
<feature type="domain" description="Poly A polymerase head" evidence="14">
    <location>
        <begin position="12"/>
        <end position="130"/>
    </location>
</feature>
<dbReference type="GO" id="GO:0003723">
    <property type="term" value="F:RNA binding"/>
    <property type="evidence" value="ECO:0007669"/>
    <property type="project" value="UniProtKB-KW"/>
</dbReference>
<dbReference type="CDD" id="cd05398">
    <property type="entry name" value="NT_ClassII-CCAase"/>
    <property type="match status" value="1"/>
</dbReference>
<dbReference type="InterPro" id="IPR050124">
    <property type="entry name" value="tRNA_CCA-adding_enzyme"/>
</dbReference>
<organism evidence="17 18">
    <name type="scientific">Pseudomonas amygdali pv. lachrymans str. M301315</name>
    <dbReference type="NCBI Taxonomy" id="629260"/>
    <lineage>
        <taxon>Bacteria</taxon>
        <taxon>Pseudomonadati</taxon>
        <taxon>Pseudomonadota</taxon>
        <taxon>Gammaproteobacteria</taxon>
        <taxon>Pseudomonadales</taxon>
        <taxon>Pseudomonadaceae</taxon>
        <taxon>Pseudomonas</taxon>
        <taxon>Pseudomonas amygdali</taxon>
    </lineage>
</organism>
<proteinExistence type="inferred from homology"/>
<evidence type="ECO:0000256" key="10">
    <source>
        <dbReference type="ARBA" id="ARBA00022840"/>
    </source>
</evidence>
<dbReference type="CDD" id="cd00077">
    <property type="entry name" value="HDc"/>
    <property type="match status" value="1"/>
</dbReference>
<keyword evidence="9" id="KW-0378">Hydrolase</keyword>
<gene>
    <name evidence="17" type="ORF">PLA107_033445</name>
</gene>
<comment type="cofactor">
    <cofactor evidence="1">
        <name>Mg(2+)</name>
        <dbReference type="ChEBI" id="CHEBI:18420"/>
    </cofactor>
</comment>
<evidence type="ECO:0000256" key="5">
    <source>
        <dbReference type="ARBA" id="ARBA00022695"/>
    </source>
</evidence>
<evidence type="ECO:0000259" key="15">
    <source>
        <dbReference type="Pfam" id="PF01966"/>
    </source>
</evidence>
<keyword evidence="8" id="KW-0692">RNA repair</keyword>
<dbReference type="GO" id="GO:0004810">
    <property type="term" value="F:CCA tRNA nucleotidyltransferase activity"/>
    <property type="evidence" value="ECO:0007669"/>
    <property type="project" value="InterPro"/>
</dbReference>
<evidence type="ECO:0000256" key="1">
    <source>
        <dbReference type="ARBA" id="ARBA00001946"/>
    </source>
</evidence>
<dbReference type="GO" id="GO:0016787">
    <property type="term" value="F:hydrolase activity"/>
    <property type="evidence" value="ECO:0007669"/>
    <property type="project" value="UniProtKB-KW"/>
</dbReference>
<dbReference type="GO" id="GO:0001680">
    <property type="term" value="P:tRNA 3'-terminal CCA addition"/>
    <property type="evidence" value="ECO:0007669"/>
    <property type="project" value="InterPro"/>
</dbReference>
<dbReference type="AlphaFoldDB" id="A0AAD0PWP0"/>
<evidence type="ECO:0000256" key="3">
    <source>
        <dbReference type="ARBA" id="ARBA00022679"/>
    </source>
</evidence>
<evidence type="ECO:0000259" key="16">
    <source>
        <dbReference type="Pfam" id="PF12627"/>
    </source>
</evidence>
<evidence type="ECO:0000256" key="4">
    <source>
        <dbReference type="ARBA" id="ARBA00022694"/>
    </source>
</evidence>
<dbReference type="InterPro" id="IPR043519">
    <property type="entry name" value="NT_sf"/>
</dbReference>
<keyword evidence="12 13" id="KW-0694">RNA-binding</keyword>
<keyword evidence="11" id="KW-0460">Magnesium</keyword>
<accession>A0AAD0PWP0</accession>
<dbReference type="Gene3D" id="1.10.3090.10">
    <property type="entry name" value="cca-adding enzyme, domain 2"/>
    <property type="match status" value="1"/>
</dbReference>
<evidence type="ECO:0000313" key="18">
    <source>
        <dbReference type="Proteomes" id="UP000006426"/>
    </source>
</evidence>
<geneLocation type="plasmid" evidence="18">
    <name>pmppla107</name>
</geneLocation>
<keyword evidence="2" id="KW-0533">Nickel</keyword>
<dbReference type="RefSeq" id="WP_114805166.1">
    <property type="nucleotide sequence ID" value="NZ_CP031226.1"/>
</dbReference>
<evidence type="ECO:0000256" key="8">
    <source>
        <dbReference type="ARBA" id="ARBA00022800"/>
    </source>
</evidence>
<evidence type="ECO:0000256" key="11">
    <source>
        <dbReference type="ARBA" id="ARBA00022842"/>
    </source>
</evidence>
<dbReference type="SUPFAM" id="SSF81301">
    <property type="entry name" value="Nucleotidyltransferase"/>
    <property type="match status" value="1"/>
</dbReference>
<protein>
    <submittedName>
        <fullName evidence="17">HD domain-containing protein</fullName>
    </submittedName>
</protein>
<evidence type="ECO:0000256" key="9">
    <source>
        <dbReference type="ARBA" id="ARBA00022801"/>
    </source>
</evidence>
<evidence type="ECO:0000256" key="13">
    <source>
        <dbReference type="RuleBase" id="RU003953"/>
    </source>
</evidence>
<dbReference type="EMBL" id="CP031226">
    <property type="protein sequence ID" value="AXH60117.1"/>
    <property type="molecule type" value="Genomic_DNA"/>
</dbReference>
<dbReference type="InterPro" id="IPR006674">
    <property type="entry name" value="HD_domain"/>
</dbReference>
<dbReference type="Proteomes" id="UP000006426">
    <property type="component" value="Plasmid pmppla107"/>
</dbReference>
<dbReference type="GO" id="GO:0046872">
    <property type="term" value="F:metal ion binding"/>
    <property type="evidence" value="ECO:0007669"/>
    <property type="project" value="UniProtKB-KW"/>
</dbReference>
<keyword evidence="6" id="KW-0479">Metal-binding</keyword>
<dbReference type="PANTHER" id="PTHR47545">
    <property type="entry name" value="MULTIFUNCTIONAL CCA PROTEIN"/>
    <property type="match status" value="1"/>
</dbReference>
<dbReference type="SUPFAM" id="SSF81891">
    <property type="entry name" value="Poly A polymerase C-terminal region-like"/>
    <property type="match status" value="1"/>
</dbReference>
<dbReference type="Gene3D" id="3.30.460.10">
    <property type="entry name" value="Beta Polymerase, domain 2"/>
    <property type="match status" value="1"/>
</dbReference>
<dbReference type="InterPro" id="IPR032828">
    <property type="entry name" value="PolyA_RNA-bd"/>
</dbReference>
<sequence>MLKQSEVPTMNCYLVGGYVRDKLLGLDPSDRDFVVINESPDSMRSRGYSLVGNHFPVFLHPLSGEEYALARSEKSTGKGHSEFECAWKGVTLEDDLYRRDYTINAMAETTDGVLIDPYGGANDLEAGMLRHVSPHFAEDPLRILRGARFAAKLGFSVAPETIDLMRQMVGEGMLETLSAERLWKETEKAMLTDNPVVFFEVLDACGALDRVFPELAALRGIPQRADFHSEGDAFVHTFMVLKEGALYSAKLDDFRKLRIRMAALLHDLGKSRTDPKHLWDEEGNVLGKHPGHEEPEQFEPLLNSLAERLKMPSNIKDFVFRVTHVHQNVHAIFSAKGPGLVRMYERLDAARALRHDPHFLEDIAIACEADNYGRLILKDDGTTKRPENYAQREYFCRAMRAIFEVAPGPIVKALMGEGRTLDYALEKVVAAQRSSVKAMIAEQRAMPKEDRDQLLGTRA</sequence>
<evidence type="ECO:0000313" key="17">
    <source>
        <dbReference type="EMBL" id="AXH60117.1"/>
    </source>
</evidence>
<keyword evidence="10" id="KW-0067">ATP-binding</keyword>
<evidence type="ECO:0000256" key="2">
    <source>
        <dbReference type="ARBA" id="ARBA00022596"/>
    </source>
</evidence>
<dbReference type="Pfam" id="PF12627">
    <property type="entry name" value="PolyA_pol_RNAbd"/>
    <property type="match status" value="1"/>
</dbReference>
<dbReference type="PIRSF" id="PIRSF000813">
    <property type="entry name" value="CCA_bact"/>
    <property type="match status" value="1"/>
</dbReference>
<reference evidence="17 18" key="1">
    <citation type="journal article" date="2011" name="PLoS Pathog.">
        <title>Dynamic evolution of pathogenicity revealed by sequencing and comparative genomics of 19 Pseudomonas syringae isolates.</title>
        <authorList>
            <person name="Baltrus D.A."/>
            <person name="Nishimura M.T."/>
            <person name="Romanchuk A."/>
            <person name="Chang J.H."/>
            <person name="Mukhtar M.S."/>
            <person name="Cherkis K."/>
            <person name="Roach J."/>
            <person name="Grant S.R."/>
            <person name="Jones C.D."/>
            <person name="Dangl J.L."/>
        </authorList>
    </citation>
    <scope>NUCLEOTIDE SEQUENCE [LARGE SCALE GENOMIC DNA]</scope>
    <source>
        <strain evidence="17 18">M301315</strain>
    </source>
</reference>
<comment type="similarity">
    <text evidence="13">Belongs to the tRNA nucleotidyltransferase/poly(A) polymerase family.</text>
</comment>
<feature type="domain" description="HD" evidence="15">
    <location>
        <begin position="234"/>
        <end position="288"/>
    </location>
</feature>
<dbReference type="PANTHER" id="PTHR47545:SF1">
    <property type="entry name" value="MULTIFUNCTIONAL CCA PROTEIN"/>
    <property type="match status" value="1"/>
</dbReference>
<keyword evidence="17" id="KW-0614">Plasmid</keyword>
<evidence type="ECO:0000259" key="14">
    <source>
        <dbReference type="Pfam" id="PF01743"/>
    </source>
</evidence>
<dbReference type="InterPro" id="IPR002646">
    <property type="entry name" value="PolA_pol_head_dom"/>
</dbReference>
<dbReference type="Pfam" id="PF01743">
    <property type="entry name" value="PolyA_pol"/>
    <property type="match status" value="1"/>
</dbReference>
<keyword evidence="3 13" id="KW-0808">Transferase</keyword>
<dbReference type="InterPro" id="IPR003607">
    <property type="entry name" value="HD/PDEase_dom"/>
</dbReference>
<dbReference type="Pfam" id="PF01966">
    <property type="entry name" value="HD"/>
    <property type="match status" value="1"/>
</dbReference>
<dbReference type="GO" id="GO:0005524">
    <property type="term" value="F:ATP binding"/>
    <property type="evidence" value="ECO:0007669"/>
    <property type="project" value="UniProtKB-KW"/>
</dbReference>
<name>A0AAD0PWP0_PSEAV</name>
<dbReference type="InterPro" id="IPR012006">
    <property type="entry name" value="CCA_bact"/>
</dbReference>